<dbReference type="Gene3D" id="3.40.47.10">
    <property type="match status" value="1"/>
</dbReference>
<reference evidence="2" key="1">
    <citation type="journal article" date="2019" name="Int. J. Syst. Evol. Microbiol.">
        <title>The Global Catalogue of Microorganisms (GCM) 10K type strain sequencing project: providing services to taxonomists for standard genome sequencing and annotation.</title>
        <authorList>
            <consortium name="The Broad Institute Genomics Platform"/>
            <consortium name="The Broad Institute Genome Sequencing Center for Infectious Disease"/>
            <person name="Wu L."/>
            <person name="Ma J."/>
        </authorList>
    </citation>
    <scope>NUCLEOTIDE SEQUENCE [LARGE SCALE GENOMIC DNA]</scope>
    <source>
        <strain evidence="2">JCM 17804</strain>
    </source>
</reference>
<dbReference type="RefSeq" id="WP_345541093.1">
    <property type="nucleotide sequence ID" value="NZ_BAABGJ010000080.1"/>
</dbReference>
<accession>A0ABP8IBG8</accession>
<dbReference type="PANTHER" id="PTHR42870:SF1">
    <property type="entry name" value="NON-SPECIFIC LIPID-TRANSFER PROTEIN-LIKE 2"/>
    <property type="match status" value="1"/>
</dbReference>
<comment type="caution">
    <text evidence="1">The sequence shown here is derived from an EMBL/GenBank/DDBJ whole genome shotgun (WGS) entry which is preliminary data.</text>
</comment>
<proteinExistence type="predicted"/>
<dbReference type="InterPro" id="IPR016039">
    <property type="entry name" value="Thiolase-like"/>
</dbReference>
<name>A0ABP8IBG8_9BURK</name>
<dbReference type="PANTHER" id="PTHR42870">
    <property type="entry name" value="ACETYL-COA C-ACETYLTRANSFERASE"/>
    <property type="match status" value="1"/>
</dbReference>
<dbReference type="EMBL" id="BAABGJ010000080">
    <property type="protein sequence ID" value="GAA4355501.1"/>
    <property type="molecule type" value="Genomic_DNA"/>
</dbReference>
<organism evidence="1 2">
    <name type="scientific">Variovorax defluvii</name>
    <dbReference type="NCBI Taxonomy" id="913761"/>
    <lineage>
        <taxon>Bacteria</taxon>
        <taxon>Pseudomonadati</taxon>
        <taxon>Pseudomonadota</taxon>
        <taxon>Betaproteobacteria</taxon>
        <taxon>Burkholderiales</taxon>
        <taxon>Comamonadaceae</taxon>
        <taxon>Variovorax</taxon>
    </lineage>
</organism>
<evidence type="ECO:0008006" key="3">
    <source>
        <dbReference type="Google" id="ProtNLM"/>
    </source>
</evidence>
<evidence type="ECO:0000313" key="2">
    <source>
        <dbReference type="Proteomes" id="UP001500975"/>
    </source>
</evidence>
<evidence type="ECO:0000313" key="1">
    <source>
        <dbReference type="EMBL" id="GAA4355501.1"/>
    </source>
</evidence>
<keyword evidence="2" id="KW-1185">Reference proteome</keyword>
<protein>
    <recommendedName>
        <fullName evidence="3">Thiolase N-terminal domain-containing protein</fullName>
    </recommendedName>
</protein>
<dbReference type="SUPFAM" id="SSF53901">
    <property type="entry name" value="Thiolase-like"/>
    <property type="match status" value="1"/>
</dbReference>
<sequence>MFGPTFIRHMHDDGTTRSQIAAVKVAHSKHASNNPKALYKERVTVDEVLSSRMICYPLSLLDCCVETDNAAAIIITSAARARGLRQPPVAIELGGTRPNNTSGGQLCEGYTHGVSLVIENVRQSRGDVDDYCPIGPDGRRVHTYDYREGGCSQVRGCGTHCQPGLGHTSGS</sequence>
<dbReference type="Proteomes" id="UP001500975">
    <property type="component" value="Unassembled WGS sequence"/>
</dbReference>
<gene>
    <name evidence="1" type="ORF">GCM10023165_47690</name>
</gene>